<dbReference type="PIRSF" id="PIRSF001558">
    <property type="entry name" value="GSHase"/>
    <property type="match status" value="1"/>
</dbReference>
<evidence type="ECO:0000256" key="8">
    <source>
        <dbReference type="ARBA" id="ARBA00022741"/>
    </source>
</evidence>
<feature type="binding site" evidence="13">
    <location>
        <begin position="372"/>
        <end position="381"/>
    </location>
    <ligand>
        <name>ATP</name>
        <dbReference type="ChEBI" id="CHEBI:30616"/>
    </ligand>
</feature>
<feature type="binding site" evidence="13">
    <location>
        <position position="148"/>
    </location>
    <ligand>
        <name>ATP</name>
        <dbReference type="ChEBI" id="CHEBI:30616"/>
    </ligand>
</feature>
<feature type="binding site" evidence="13">
    <location>
        <position position="432"/>
    </location>
    <ligand>
        <name>ATP</name>
        <dbReference type="ChEBI" id="CHEBI:30616"/>
    </ligand>
</feature>
<dbReference type="PANTHER" id="PTHR11130">
    <property type="entry name" value="GLUTATHIONE SYNTHETASE"/>
    <property type="match status" value="1"/>
</dbReference>
<dbReference type="AlphaFoldDB" id="A0A0N4Z651"/>
<keyword evidence="9 12" id="KW-0067">ATP-binding</keyword>
<feature type="binding site" evidence="13">
    <location>
        <position position="314"/>
    </location>
    <ligand>
        <name>ATP</name>
        <dbReference type="ChEBI" id="CHEBI:30616"/>
    </ligand>
</feature>
<dbReference type="Pfam" id="PF03917">
    <property type="entry name" value="GSH_synth_ATP"/>
    <property type="match status" value="1"/>
</dbReference>
<keyword evidence="6 12" id="KW-0317">Glutathione biosynthesis</keyword>
<keyword evidence="16" id="KW-1185">Reference proteome</keyword>
<dbReference type="GO" id="GO:0005524">
    <property type="term" value="F:ATP binding"/>
    <property type="evidence" value="ECO:0007669"/>
    <property type="project" value="UniProtKB-UniRule"/>
</dbReference>
<dbReference type="UniPathway" id="UPA00142">
    <property type="reaction ID" value="UER00210"/>
</dbReference>
<dbReference type="PANTHER" id="PTHR11130:SF0">
    <property type="entry name" value="GLUTATHIONE SYNTHETASE"/>
    <property type="match status" value="1"/>
</dbReference>
<keyword evidence="10 12" id="KW-0460">Magnesium</keyword>
<dbReference type="InterPro" id="IPR014049">
    <property type="entry name" value="Glutathione_synthase_N_euk"/>
</dbReference>
<feature type="binding site" evidence="14">
    <location>
        <position position="148"/>
    </location>
    <ligand>
        <name>Mg(2+)</name>
        <dbReference type="ChEBI" id="CHEBI:18420"/>
    </ligand>
</feature>
<evidence type="ECO:0000313" key="17">
    <source>
        <dbReference type="WBParaSite" id="PTRK_0000259400.1"/>
    </source>
</evidence>
<keyword evidence="8 12" id="KW-0547">Nucleotide-binding</keyword>
<proteinExistence type="inferred from homology"/>
<name>A0A0N4Z651_PARTI</name>
<comment type="similarity">
    <text evidence="2 12">Belongs to the eukaryotic GSH synthase family.</text>
</comment>
<evidence type="ECO:0000256" key="1">
    <source>
        <dbReference type="ARBA" id="ARBA00004965"/>
    </source>
</evidence>
<evidence type="ECO:0000256" key="14">
    <source>
        <dbReference type="PIRSR" id="PIRSR001558-2"/>
    </source>
</evidence>
<comment type="cofactor">
    <cofactor evidence="12 14">
        <name>Mg(2+)</name>
        <dbReference type="ChEBI" id="CHEBI:18420"/>
    </cofactor>
    <text evidence="12 14">Binds 1 Mg(2+) ion per subunit.</text>
</comment>
<evidence type="ECO:0000256" key="6">
    <source>
        <dbReference type="ARBA" id="ARBA00022684"/>
    </source>
</evidence>
<dbReference type="Proteomes" id="UP000038045">
    <property type="component" value="Unplaced"/>
</dbReference>
<evidence type="ECO:0000256" key="10">
    <source>
        <dbReference type="ARBA" id="ARBA00022842"/>
    </source>
</evidence>
<dbReference type="SUPFAM" id="SSF56059">
    <property type="entry name" value="Glutathione synthetase ATP-binding domain-like"/>
    <property type="match status" value="1"/>
</dbReference>
<dbReference type="GO" id="GO:0000287">
    <property type="term" value="F:magnesium ion binding"/>
    <property type="evidence" value="ECO:0007669"/>
    <property type="project" value="UniProtKB-UniRule"/>
</dbReference>
<dbReference type="WBParaSite" id="PTRK_0000259400.1">
    <property type="protein sequence ID" value="PTRK_0000259400.1"/>
    <property type="gene ID" value="PTRK_0000259400"/>
</dbReference>
<feature type="binding site" evidence="14">
    <location>
        <position position="150"/>
    </location>
    <ligand>
        <name>Mg(2+)</name>
        <dbReference type="ChEBI" id="CHEBI:18420"/>
    </ligand>
</feature>
<evidence type="ECO:0000256" key="4">
    <source>
        <dbReference type="ARBA" id="ARBA00020821"/>
    </source>
</evidence>
<evidence type="ECO:0000256" key="2">
    <source>
        <dbReference type="ARBA" id="ARBA00010385"/>
    </source>
</evidence>
<dbReference type="Gene3D" id="3.30.1490.50">
    <property type="match status" value="1"/>
</dbReference>
<dbReference type="SUPFAM" id="SSF52440">
    <property type="entry name" value="PreATP-grasp domain"/>
    <property type="match status" value="1"/>
</dbReference>
<dbReference type="Gene3D" id="1.10.1080.10">
    <property type="entry name" value="Glutathione Synthetase, Chain A, domain 3"/>
    <property type="match status" value="1"/>
</dbReference>
<evidence type="ECO:0000256" key="9">
    <source>
        <dbReference type="ARBA" id="ARBA00022840"/>
    </source>
</evidence>
<evidence type="ECO:0000256" key="11">
    <source>
        <dbReference type="ARBA" id="ARBA00048871"/>
    </source>
</evidence>
<dbReference type="InterPro" id="IPR037013">
    <property type="entry name" value="GSH-S_sub-bd_sf"/>
</dbReference>
<dbReference type="GO" id="GO:0004363">
    <property type="term" value="F:glutathione synthase activity"/>
    <property type="evidence" value="ECO:0007669"/>
    <property type="project" value="UniProtKB-UniRule"/>
</dbReference>
<dbReference type="InterPro" id="IPR005615">
    <property type="entry name" value="Glutathione_synthase"/>
</dbReference>
<protein>
    <recommendedName>
        <fullName evidence="4 12">Glutathione synthetase</fullName>
        <shortName evidence="12">GSH-S</shortName>
        <ecNumber evidence="3 12">6.3.2.3</ecNumber>
    </recommendedName>
</protein>
<keyword evidence="5 12" id="KW-0436">Ligase</keyword>
<keyword evidence="7 12" id="KW-0479">Metal-binding</keyword>
<dbReference type="STRING" id="131310.A0A0N4Z651"/>
<organism evidence="16 17">
    <name type="scientific">Parastrongyloides trichosuri</name>
    <name type="common">Possum-specific nematode worm</name>
    <dbReference type="NCBI Taxonomy" id="131310"/>
    <lineage>
        <taxon>Eukaryota</taxon>
        <taxon>Metazoa</taxon>
        <taxon>Ecdysozoa</taxon>
        <taxon>Nematoda</taxon>
        <taxon>Chromadorea</taxon>
        <taxon>Rhabditida</taxon>
        <taxon>Tylenchina</taxon>
        <taxon>Panagrolaimomorpha</taxon>
        <taxon>Strongyloidoidea</taxon>
        <taxon>Strongyloididae</taxon>
        <taxon>Parastrongyloides</taxon>
    </lineage>
</organism>
<comment type="pathway">
    <text evidence="1 12">Sulfur metabolism; glutathione biosynthesis; glutathione from L-cysteine and L-glutamate: step 2/2.</text>
</comment>
<dbReference type="Gene3D" id="3.40.50.1760">
    <property type="entry name" value="Glutathione synthase, substrate-binding domain superfamily, eukaryotic"/>
    <property type="match status" value="1"/>
</dbReference>
<dbReference type="GO" id="GO:0043295">
    <property type="term" value="F:glutathione binding"/>
    <property type="evidence" value="ECO:0007669"/>
    <property type="project" value="UniProtKB-UniRule"/>
</dbReference>
<comment type="catalytic activity">
    <reaction evidence="11">
        <text>gamma-L-glutamyl-L-cysteine + glycine + ATP = glutathione + ADP + phosphate + H(+)</text>
        <dbReference type="Rhea" id="RHEA:13557"/>
        <dbReference type="ChEBI" id="CHEBI:15378"/>
        <dbReference type="ChEBI" id="CHEBI:30616"/>
        <dbReference type="ChEBI" id="CHEBI:43474"/>
        <dbReference type="ChEBI" id="CHEBI:57305"/>
        <dbReference type="ChEBI" id="CHEBI:57925"/>
        <dbReference type="ChEBI" id="CHEBI:58173"/>
        <dbReference type="ChEBI" id="CHEBI:456216"/>
        <dbReference type="EC" id="6.3.2.3"/>
    </reaction>
    <physiologicalReaction direction="left-to-right" evidence="11">
        <dbReference type="Rhea" id="RHEA:13558"/>
    </physiologicalReaction>
</comment>
<reference evidence="17" key="1">
    <citation type="submission" date="2017-02" db="UniProtKB">
        <authorList>
            <consortium name="WormBaseParasite"/>
        </authorList>
    </citation>
    <scope>IDENTIFICATION</scope>
</reference>
<dbReference type="InterPro" id="IPR004887">
    <property type="entry name" value="GSH_synth_subst-bd"/>
</dbReference>
<dbReference type="Gene3D" id="3.30.1490.80">
    <property type="match status" value="1"/>
</dbReference>
<feature type="binding site" evidence="13">
    <location>
        <position position="128"/>
    </location>
    <ligand>
        <name>substrate</name>
    </ligand>
</feature>
<dbReference type="InterPro" id="IPR016185">
    <property type="entry name" value="PreATP-grasp_dom_sf"/>
</dbReference>
<evidence type="ECO:0000256" key="7">
    <source>
        <dbReference type="ARBA" id="ARBA00022723"/>
    </source>
</evidence>
<evidence type="ECO:0000256" key="13">
    <source>
        <dbReference type="PIRSR" id="PIRSR001558-1"/>
    </source>
</evidence>
<dbReference type="InterPro" id="IPR014709">
    <property type="entry name" value="Glutathione_synthase_C_euk"/>
</dbReference>
<dbReference type="EC" id="6.3.2.3" evidence="3 12"/>
<evidence type="ECO:0000256" key="12">
    <source>
        <dbReference type="PIRNR" id="PIRNR001558"/>
    </source>
</evidence>
<evidence type="ECO:0000259" key="15">
    <source>
        <dbReference type="Pfam" id="PF03199"/>
    </source>
</evidence>
<sequence length="441" mass="51619">MNLYSQFIKLIKEDPKLLITTIDDAKDYAVVHGNVLRLKTSKNKSDIVQHAPFMLLPSPFPKILFVQACNVQILMNKLYYRISFDRHFLIDTLKHVIEGDEFTRKLFNIYNSIMEEGINQPISLLLQRADYFCHVNSKSGEYELKQIEVNNIAAGMASLSEITSGMHRYLLRNLKMNYCDDDLPLNESRKLLGKGIGEAWKMYNKKDSYVLHLIENVNQNQLDFRHIQYATDLYTNYECKTIRIPLSECKDRLKLGIDKELIMDNKYEIGVVYFRTGYSPENYLNEDHWRSRLLIERSKAIKSPWIGLQLANTKKVQQVLLNDGVLERFLDNHEECNRVRDVFAKMWAFDDERMIKEMKIKIKNNPELYVLKEQLEGGLGNYFDEEMIKKINESDVTTIKTFVLMEKLNPLRSRNFIIISGKDVEECDVVSELGVMVMDTF</sequence>
<dbReference type="GO" id="GO:0005829">
    <property type="term" value="C:cytosol"/>
    <property type="evidence" value="ECO:0007669"/>
    <property type="project" value="TreeGrafter"/>
</dbReference>
<evidence type="ECO:0000256" key="3">
    <source>
        <dbReference type="ARBA" id="ARBA00012214"/>
    </source>
</evidence>
<feature type="domain" description="Glutathione synthase substrate-binding" evidence="15">
    <location>
        <begin position="209"/>
        <end position="311"/>
    </location>
</feature>
<dbReference type="Pfam" id="PF03199">
    <property type="entry name" value="GSH_synthase"/>
    <property type="match status" value="1"/>
</dbReference>
<evidence type="ECO:0000313" key="16">
    <source>
        <dbReference type="Proteomes" id="UP000038045"/>
    </source>
</evidence>
<feature type="binding site" evidence="14">
    <location>
        <position position="376"/>
    </location>
    <ligand>
        <name>Mg(2+)</name>
        <dbReference type="ChEBI" id="CHEBI:18420"/>
    </ligand>
</feature>
<accession>A0A0N4Z651</accession>
<dbReference type="InterPro" id="IPR014042">
    <property type="entry name" value="Glutathione_synthase_a-hlx"/>
</dbReference>
<dbReference type="Gene3D" id="3.30.470.20">
    <property type="entry name" value="ATP-grasp fold, B domain"/>
    <property type="match status" value="1"/>
</dbReference>
<dbReference type="NCBIfam" id="TIGR01986">
    <property type="entry name" value="glut_syn_euk"/>
    <property type="match status" value="1"/>
</dbReference>
<evidence type="ECO:0000256" key="5">
    <source>
        <dbReference type="ARBA" id="ARBA00022598"/>
    </source>
</evidence>